<evidence type="ECO:0000313" key="1">
    <source>
        <dbReference type="EMBL" id="KAH6632253.1"/>
    </source>
</evidence>
<reference evidence="1 2" key="1">
    <citation type="journal article" date="2021" name="Nat. Commun.">
        <title>Genetic determinants of endophytism in the Arabidopsis root mycobiome.</title>
        <authorList>
            <person name="Mesny F."/>
            <person name="Miyauchi S."/>
            <person name="Thiergart T."/>
            <person name="Pickel B."/>
            <person name="Atanasova L."/>
            <person name="Karlsson M."/>
            <person name="Huettel B."/>
            <person name="Barry K.W."/>
            <person name="Haridas S."/>
            <person name="Chen C."/>
            <person name="Bauer D."/>
            <person name="Andreopoulos W."/>
            <person name="Pangilinan J."/>
            <person name="LaButti K."/>
            <person name="Riley R."/>
            <person name="Lipzen A."/>
            <person name="Clum A."/>
            <person name="Drula E."/>
            <person name="Henrissat B."/>
            <person name="Kohler A."/>
            <person name="Grigoriev I.V."/>
            <person name="Martin F.M."/>
            <person name="Hacquard S."/>
        </authorList>
    </citation>
    <scope>NUCLEOTIDE SEQUENCE [LARGE SCALE GENOMIC DNA]</scope>
    <source>
        <strain evidence="1 2">MPI-SDFR-AT-0079</strain>
    </source>
</reference>
<dbReference type="Proteomes" id="UP000724584">
    <property type="component" value="Unassembled WGS sequence"/>
</dbReference>
<protein>
    <submittedName>
        <fullName evidence="1">Uncharacterized protein</fullName>
    </submittedName>
</protein>
<comment type="caution">
    <text evidence="1">The sequence shown here is derived from an EMBL/GenBank/DDBJ whole genome shotgun (WGS) entry which is preliminary data.</text>
</comment>
<gene>
    <name evidence="1" type="ORF">F5144DRAFT_630142</name>
</gene>
<sequence>MSIFVNYGGPKLDNEQKRVVRSRAMVVVRGRRKEAKCTYDNLGPKPEACLLAPARNDTGGNGGHLDPSEDDLQQLLATHEPASNFRHAANTSRKRDKTWMAVARQRRPNLNPYDLRGAPPQSTHMTGVDARTFQDYLSRCGSYSSYLDEAFVLVGFQQPSYFRPDLSKAACIYIGWLLTAGVLDAFRGNQDITYPYYEYQAVRELQKFVDDADAKQLHEVVYPVVILGMFEMVRFSPRTITHLAAVEGFIKSRGGLHMMPDVMQHIVLMADTLQSICLSTPLTYTPLTPTPTTHLTTAPTFPAGDQLRSCPLLLCDGEDIALAARYVDPAIGVELVAALRGAWGVFGGLFLGDLGGGVRVNGGGCDRWGSPASDDDVGGGSGWSSDGSTAVGGGEDGGVPVTGPVTAPLVGGLDAGADGWGLCVPNLDLVPALPPNSVPVRLLETCVLAARIMRNTLTDRLDGLDDPRNGLDVLVMYENVRFMGLKAWTGLPNLIGFAAARDMRMRSYFIAEVVRCAFSYGCYQMEVFQAVLRNFLHLRNAIAGRKMALDDYTTGGVLGLV</sequence>
<organism evidence="1 2">
    <name type="scientific">Chaetomium tenue</name>
    <dbReference type="NCBI Taxonomy" id="1854479"/>
    <lineage>
        <taxon>Eukaryota</taxon>
        <taxon>Fungi</taxon>
        <taxon>Dikarya</taxon>
        <taxon>Ascomycota</taxon>
        <taxon>Pezizomycotina</taxon>
        <taxon>Sordariomycetes</taxon>
        <taxon>Sordariomycetidae</taxon>
        <taxon>Sordariales</taxon>
        <taxon>Chaetomiaceae</taxon>
        <taxon>Chaetomium</taxon>
    </lineage>
</organism>
<name>A0ACB7P9X9_9PEZI</name>
<evidence type="ECO:0000313" key="2">
    <source>
        <dbReference type="Proteomes" id="UP000724584"/>
    </source>
</evidence>
<dbReference type="EMBL" id="JAGIZQ010000004">
    <property type="protein sequence ID" value="KAH6632253.1"/>
    <property type="molecule type" value="Genomic_DNA"/>
</dbReference>
<keyword evidence="2" id="KW-1185">Reference proteome</keyword>
<accession>A0ACB7P9X9</accession>
<proteinExistence type="predicted"/>